<dbReference type="InterPro" id="IPR009003">
    <property type="entry name" value="Peptidase_S1_PA"/>
</dbReference>
<name>A0A645B2M6_9ZZZZ</name>
<dbReference type="InterPro" id="IPR001478">
    <property type="entry name" value="PDZ"/>
</dbReference>
<keyword evidence="2" id="KW-0378">Hydrolase</keyword>
<dbReference type="InterPro" id="IPR008763">
    <property type="entry name" value="Peptidase_S55"/>
</dbReference>
<dbReference type="AlphaFoldDB" id="A0A645B2M6"/>
<dbReference type="InterPro" id="IPR014219">
    <property type="entry name" value="SpoIVB"/>
</dbReference>
<accession>A0A645B2M6</accession>
<dbReference type="SUPFAM" id="SSF50156">
    <property type="entry name" value="PDZ domain-like"/>
    <property type="match status" value="1"/>
</dbReference>
<dbReference type="SUPFAM" id="SSF50494">
    <property type="entry name" value="Trypsin-like serine proteases"/>
    <property type="match status" value="1"/>
</dbReference>
<dbReference type="InterPro" id="IPR036034">
    <property type="entry name" value="PDZ_sf"/>
</dbReference>
<dbReference type="EC" id="3.4.21.116" evidence="2"/>
<gene>
    <name evidence="2" type="primary">spoIVB_12</name>
    <name evidence="2" type="ORF">SDC9_104245</name>
</gene>
<protein>
    <submittedName>
        <fullName evidence="2">SpoIVB peptidase</fullName>
        <ecNumber evidence="2">3.4.21.116</ecNumber>
    </submittedName>
</protein>
<evidence type="ECO:0000313" key="2">
    <source>
        <dbReference type="EMBL" id="MPM57423.1"/>
    </source>
</evidence>
<dbReference type="GO" id="GO:0016787">
    <property type="term" value="F:hydrolase activity"/>
    <property type="evidence" value="ECO:0007669"/>
    <property type="project" value="UniProtKB-KW"/>
</dbReference>
<evidence type="ECO:0000259" key="1">
    <source>
        <dbReference type="PROSITE" id="PS51494"/>
    </source>
</evidence>
<comment type="caution">
    <text evidence="2">The sequence shown here is derived from an EMBL/GenBank/DDBJ whole genome shotgun (WGS) entry which is preliminary data.</text>
</comment>
<dbReference type="Pfam" id="PF05580">
    <property type="entry name" value="Peptidase_S55"/>
    <property type="match status" value="1"/>
</dbReference>
<dbReference type="Pfam" id="PF13180">
    <property type="entry name" value="PDZ_2"/>
    <property type="match status" value="1"/>
</dbReference>
<dbReference type="NCBIfam" id="TIGR02860">
    <property type="entry name" value="spore_IV_B"/>
    <property type="match status" value="1"/>
</dbReference>
<dbReference type="PROSITE" id="PS51494">
    <property type="entry name" value="SPOIVB"/>
    <property type="match status" value="1"/>
</dbReference>
<feature type="domain" description="Peptidase S55" evidence="1">
    <location>
        <begin position="194"/>
        <end position="421"/>
    </location>
</feature>
<proteinExistence type="predicted"/>
<organism evidence="2">
    <name type="scientific">bioreactor metagenome</name>
    <dbReference type="NCBI Taxonomy" id="1076179"/>
    <lineage>
        <taxon>unclassified sequences</taxon>
        <taxon>metagenomes</taxon>
        <taxon>ecological metagenomes</taxon>
    </lineage>
</organism>
<dbReference type="Gene3D" id="2.30.42.10">
    <property type="match status" value="1"/>
</dbReference>
<reference evidence="2" key="1">
    <citation type="submission" date="2019-08" db="EMBL/GenBank/DDBJ databases">
        <authorList>
            <person name="Kucharzyk K."/>
            <person name="Murdoch R.W."/>
            <person name="Higgins S."/>
            <person name="Loffler F."/>
        </authorList>
    </citation>
    <scope>NUCLEOTIDE SEQUENCE</scope>
</reference>
<dbReference type="EMBL" id="VSSQ01016260">
    <property type="protein sequence ID" value="MPM57423.1"/>
    <property type="molecule type" value="Genomic_DNA"/>
</dbReference>
<sequence length="421" mass="44796">MRKKAVCVILAFVFLLLGTAAIAVEIIIPERINLIAGAEQSICYNVPLRANLYNEENIIVSGMETEPVKENIVIDLNKTTIVTPKQEGTAVAEISAFGIPLKTVSVNILPQTKVVTCGKVVGVVMKTEGIMVLGTGSVKNEDGKVTKPSEGIIKTGDIIISCNGTAVTEKEELKNAVSATEGNALNLEVKRNDNLLDLKIMPVQNEYGEYKIGAWVRDSTQGLGTVTFIEPKSGKFAALGHGVYDVDTKELIPVAEGVVTLSQLSGVKKGESGEPGEIIGMLDKENIIGEVSTNTSSGIFGTMNASGIKSLKGEELEIGLMQDVNEGSAVIRSDVIGGEVKDYSINIESISRFGTSADKGMVIRITDDRLIEETGGIIQGMSGSPIIQNGRLIGAVTHVLVNDPTRGYGISIEWMLNECSN</sequence>